<comment type="caution">
    <text evidence="2">The sequence shown here is derived from an EMBL/GenBank/DDBJ whole genome shotgun (WGS) entry which is preliminary data.</text>
</comment>
<dbReference type="Proteomes" id="UP000215914">
    <property type="component" value="Unassembled WGS sequence"/>
</dbReference>
<accession>A0A9K3JYB2</accession>
<dbReference type="AlphaFoldDB" id="A0A9K3JYB2"/>
<sequence>MNNQDLLFYLNFTLMFLPYSLSCIMATNSPERCTLSVSMSLISSSSCISPKPNLSNANWSSSAVMYPLPSLSKYEKAAYI</sequence>
<organism evidence="2 3">
    <name type="scientific">Helianthus annuus</name>
    <name type="common">Common sunflower</name>
    <dbReference type="NCBI Taxonomy" id="4232"/>
    <lineage>
        <taxon>Eukaryota</taxon>
        <taxon>Viridiplantae</taxon>
        <taxon>Streptophyta</taxon>
        <taxon>Embryophyta</taxon>
        <taxon>Tracheophyta</taxon>
        <taxon>Spermatophyta</taxon>
        <taxon>Magnoliopsida</taxon>
        <taxon>eudicotyledons</taxon>
        <taxon>Gunneridae</taxon>
        <taxon>Pentapetalae</taxon>
        <taxon>asterids</taxon>
        <taxon>campanulids</taxon>
        <taxon>Asterales</taxon>
        <taxon>Asteraceae</taxon>
        <taxon>Asteroideae</taxon>
        <taxon>Heliantheae alliance</taxon>
        <taxon>Heliantheae</taxon>
        <taxon>Helianthus</taxon>
    </lineage>
</organism>
<reference evidence="2" key="2">
    <citation type="submission" date="2020-06" db="EMBL/GenBank/DDBJ databases">
        <title>Helianthus annuus Genome sequencing and assembly Release 2.</title>
        <authorList>
            <person name="Gouzy J."/>
            <person name="Langlade N."/>
            <person name="Munos S."/>
        </authorList>
    </citation>
    <scope>NUCLEOTIDE SEQUENCE</scope>
    <source>
        <tissue evidence="2">Leaves</tissue>
    </source>
</reference>
<proteinExistence type="predicted"/>
<keyword evidence="3" id="KW-1185">Reference proteome</keyword>
<evidence type="ECO:0000256" key="1">
    <source>
        <dbReference type="SAM" id="Phobius"/>
    </source>
</evidence>
<feature type="transmembrane region" description="Helical" evidence="1">
    <location>
        <begin position="6"/>
        <end position="26"/>
    </location>
</feature>
<keyword evidence="1" id="KW-1133">Transmembrane helix</keyword>
<dbReference type="Gramene" id="mRNA:HanXRQr2_Chr01g0038841">
    <property type="protein sequence ID" value="mRNA:HanXRQr2_Chr01g0038841"/>
    <property type="gene ID" value="HanXRQr2_Chr01g0038841"/>
</dbReference>
<evidence type="ECO:0000313" key="3">
    <source>
        <dbReference type="Proteomes" id="UP000215914"/>
    </source>
</evidence>
<evidence type="ECO:0000313" key="2">
    <source>
        <dbReference type="EMBL" id="KAF5823486.1"/>
    </source>
</evidence>
<reference evidence="2" key="1">
    <citation type="journal article" date="2017" name="Nature">
        <title>The sunflower genome provides insights into oil metabolism, flowering and Asterid evolution.</title>
        <authorList>
            <person name="Badouin H."/>
            <person name="Gouzy J."/>
            <person name="Grassa C.J."/>
            <person name="Murat F."/>
            <person name="Staton S.E."/>
            <person name="Cottret L."/>
            <person name="Lelandais-Briere C."/>
            <person name="Owens G.L."/>
            <person name="Carrere S."/>
            <person name="Mayjonade B."/>
            <person name="Legrand L."/>
            <person name="Gill N."/>
            <person name="Kane N.C."/>
            <person name="Bowers J.E."/>
            <person name="Hubner S."/>
            <person name="Bellec A."/>
            <person name="Berard A."/>
            <person name="Berges H."/>
            <person name="Blanchet N."/>
            <person name="Boniface M.C."/>
            <person name="Brunel D."/>
            <person name="Catrice O."/>
            <person name="Chaidir N."/>
            <person name="Claudel C."/>
            <person name="Donnadieu C."/>
            <person name="Faraut T."/>
            <person name="Fievet G."/>
            <person name="Helmstetter N."/>
            <person name="King M."/>
            <person name="Knapp S.J."/>
            <person name="Lai Z."/>
            <person name="Le Paslier M.C."/>
            <person name="Lippi Y."/>
            <person name="Lorenzon L."/>
            <person name="Mandel J.R."/>
            <person name="Marage G."/>
            <person name="Marchand G."/>
            <person name="Marquand E."/>
            <person name="Bret-Mestries E."/>
            <person name="Morien E."/>
            <person name="Nambeesan S."/>
            <person name="Nguyen T."/>
            <person name="Pegot-Espagnet P."/>
            <person name="Pouilly N."/>
            <person name="Raftis F."/>
            <person name="Sallet E."/>
            <person name="Schiex T."/>
            <person name="Thomas J."/>
            <person name="Vandecasteele C."/>
            <person name="Vares D."/>
            <person name="Vear F."/>
            <person name="Vautrin S."/>
            <person name="Crespi M."/>
            <person name="Mangin B."/>
            <person name="Burke J.M."/>
            <person name="Salse J."/>
            <person name="Munos S."/>
            <person name="Vincourt P."/>
            <person name="Rieseberg L.H."/>
            <person name="Langlade N.B."/>
        </authorList>
    </citation>
    <scope>NUCLEOTIDE SEQUENCE</scope>
    <source>
        <tissue evidence="2">Leaves</tissue>
    </source>
</reference>
<name>A0A9K3JYB2_HELAN</name>
<protein>
    <submittedName>
        <fullName evidence="2">Uncharacterized protein</fullName>
    </submittedName>
</protein>
<gene>
    <name evidence="2" type="ORF">HanXRQr2_Chr01g0038841</name>
</gene>
<keyword evidence="1" id="KW-0812">Transmembrane</keyword>
<dbReference type="EMBL" id="MNCJ02000316">
    <property type="protein sequence ID" value="KAF5823486.1"/>
    <property type="molecule type" value="Genomic_DNA"/>
</dbReference>
<keyword evidence="1" id="KW-0472">Membrane</keyword>